<dbReference type="PROSITE" id="PS50181">
    <property type="entry name" value="FBOX"/>
    <property type="match status" value="1"/>
</dbReference>
<protein>
    <submittedName>
        <fullName evidence="3">F-box protein SKIP19</fullName>
    </submittedName>
</protein>
<feature type="domain" description="F-box" evidence="2">
    <location>
        <begin position="29"/>
        <end position="76"/>
    </location>
</feature>
<dbReference type="CDD" id="cd22164">
    <property type="entry name" value="F-box_AtSKIP19-like"/>
    <property type="match status" value="1"/>
</dbReference>
<dbReference type="InterPro" id="IPR032675">
    <property type="entry name" value="LRR_dom_sf"/>
</dbReference>
<dbReference type="EMBL" id="GEVK01011352">
    <property type="protein sequence ID" value="JAU41480.1"/>
    <property type="molecule type" value="Transcribed_RNA"/>
</dbReference>
<name>A0A1J3FG55_NOCCA</name>
<sequence>MASSSSPLRSSSVSPLPPSPPTAMKDGEFKNWAELPPELTSSILLRLGATEILENAQRVCRSWLRLCKDPSMWRKIDMLDLDDYDSKDCKASMCRRAIDRSQGGLVEIDIGYFGSDDLLDYIADSSSGLRSLKLVMCNQLTDDGFAEVVGKLPLLEELEASYCSLSEESLKAVGKSCPNLKTLKLNCAGYRVPRNESDDEALAIAATMPRLGHLQLFGNRLTDVGLNAILENCPDLEHLDLRQCFNVNLVGDLEKRCLEKIKVVRRPNDSTRDYPYDATINDADSSDDEYPYGFSDVDLMSDDEYLYDLSGASDHSDDDMFDVYDDLYL</sequence>
<evidence type="ECO:0000256" key="1">
    <source>
        <dbReference type="SAM" id="MobiDB-lite"/>
    </source>
</evidence>
<dbReference type="Pfam" id="PF12937">
    <property type="entry name" value="F-box-like"/>
    <property type="match status" value="1"/>
</dbReference>
<dbReference type="SUPFAM" id="SSF52047">
    <property type="entry name" value="RNI-like"/>
    <property type="match status" value="1"/>
</dbReference>
<feature type="compositionally biased region" description="Low complexity" evidence="1">
    <location>
        <begin position="1"/>
        <end position="14"/>
    </location>
</feature>
<evidence type="ECO:0000313" key="3">
    <source>
        <dbReference type="EMBL" id="JAU41480.1"/>
    </source>
</evidence>
<organism evidence="3">
    <name type="scientific">Noccaea caerulescens</name>
    <name type="common">Alpine penny-cress</name>
    <name type="synonym">Thlaspi caerulescens</name>
    <dbReference type="NCBI Taxonomy" id="107243"/>
    <lineage>
        <taxon>Eukaryota</taxon>
        <taxon>Viridiplantae</taxon>
        <taxon>Streptophyta</taxon>
        <taxon>Embryophyta</taxon>
        <taxon>Tracheophyta</taxon>
        <taxon>Spermatophyta</taxon>
        <taxon>Magnoliopsida</taxon>
        <taxon>eudicotyledons</taxon>
        <taxon>Gunneridae</taxon>
        <taxon>Pentapetalae</taxon>
        <taxon>rosids</taxon>
        <taxon>malvids</taxon>
        <taxon>Brassicales</taxon>
        <taxon>Brassicaceae</taxon>
        <taxon>Coluteocarpeae</taxon>
        <taxon>Noccaea</taxon>
    </lineage>
</organism>
<accession>A0A1J3FG55</accession>
<dbReference type="Gene3D" id="3.80.10.10">
    <property type="entry name" value="Ribonuclease Inhibitor"/>
    <property type="match status" value="1"/>
</dbReference>
<feature type="region of interest" description="Disordered" evidence="1">
    <location>
        <begin position="1"/>
        <end position="27"/>
    </location>
</feature>
<dbReference type="Gene3D" id="1.20.1280.50">
    <property type="match status" value="1"/>
</dbReference>
<gene>
    <name evidence="3" type="ORF">LC_TR12796_c0_g1_i1_g.44676</name>
</gene>
<dbReference type="InterPro" id="IPR001810">
    <property type="entry name" value="F-box_dom"/>
</dbReference>
<dbReference type="SUPFAM" id="SSF81383">
    <property type="entry name" value="F-box domain"/>
    <property type="match status" value="1"/>
</dbReference>
<dbReference type="InterPro" id="IPR036047">
    <property type="entry name" value="F-box-like_dom_sf"/>
</dbReference>
<dbReference type="InterPro" id="IPR006553">
    <property type="entry name" value="Leu-rich_rpt_Cys-con_subtyp"/>
</dbReference>
<evidence type="ECO:0000259" key="2">
    <source>
        <dbReference type="PROSITE" id="PS50181"/>
    </source>
</evidence>
<proteinExistence type="predicted"/>
<reference evidence="3" key="1">
    <citation type="submission" date="2016-07" db="EMBL/GenBank/DDBJ databases">
        <title>De novo transcriptome assembly of four accessions of the metal hyperaccumulator plant Noccaea caerulescens.</title>
        <authorList>
            <person name="Blande D."/>
            <person name="Halimaa P."/>
            <person name="Tervahauta A.I."/>
            <person name="Aarts M.G."/>
            <person name="Karenlampi S.O."/>
        </authorList>
    </citation>
    <scope>NUCLEOTIDE SEQUENCE</scope>
</reference>
<dbReference type="AlphaFoldDB" id="A0A1J3FG55"/>
<dbReference type="SMART" id="SM00367">
    <property type="entry name" value="LRR_CC"/>
    <property type="match status" value="4"/>
</dbReference>
<dbReference type="PANTHER" id="PTHR38926">
    <property type="entry name" value="F-BOX DOMAIN CONTAINING PROTEIN, EXPRESSED"/>
    <property type="match status" value="1"/>
</dbReference>
<dbReference type="PANTHER" id="PTHR38926:SF2">
    <property type="entry name" value="F-BOX_LRR-REPEAT PROTEIN 21-RELATED"/>
    <property type="match status" value="1"/>
</dbReference>